<feature type="transmembrane region" description="Helical" evidence="10">
    <location>
        <begin position="566"/>
        <end position="587"/>
    </location>
</feature>
<dbReference type="AlphaFoldDB" id="A0A8S1IN45"/>
<evidence type="ECO:0000259" key="13">
    <source>
        <dbReference type="Pfam" id="PF22599"/>
    </source>
</evidence>
<dbReference type="Proteomes" id="UP000708148">
    <property type="component" value="Unassembled WGS sequence"/>
</dbReference>
<keyword evidence="3" id="KW-1003">Cell membrane</keyword>
<feature type="compositionally biased region" description="Low complexity" evidence="9">
    <location>
        <begin position="128"/>
        <end position="178"/>
    </location>
</feature>
<sequence length="1141" mass="121544">MLPLVLLMGLGYALFVLPQQKKDRAYREMIANLKEKDHVLTSAGIFGVVTNIQRDQDRVTIRIDETNGTKIRIATWAISDVITDDKSGGPPPSAKDTLAQEGDQATTAEVAPADEAPAEAEEDDASASEEASADGSQADEATTGTDEAAEPTVDPSSEDATAADETATEAAGEETTAAQDAVADGEAATGFDWANAILILAVLVIPVVFGNWLAGRLKMPDHGWKISLVLASVAIGVLIVTTGQFKGGTDLSGGTTLVYEIADKDRIIDGETANQDLDADGEGKQKVEIDQVINALKMRVDPAGTKEVAIRSYGDDIEVIVPHASSQDELNHVKRMLTDLGELEFRITASDRWPADRPIIEAARQLPPSQKSVEIGGQERGRWVKFDEREFGTGEGRLVTREAGSRREALVLIDPLNVTGEYLTSARSDIDETGRPAVSFRFDAAGSARFGRLTGDNLPNASGEQRALGIMLDEELISAPGIRSRITNNGQISGGAMTKDDVDRVVAVLDAGSLPAALNKTPISEETISATIGEQTIKQGSYAITVSLIAVLIFIVLYYRFAGLVACLALAINLLLVLALMVLFGAAFTLPGLAGLVLTVGMSVDANVLIFERIREEMARGAALRMAIRNGFDRATTTIVDANVTTLITGVVLYAIGTDQIRGFAVTLILGILMSMYSAIFCSRVVFDIAERKRWIKTLSFSQIVGATNFDFIGKRGLAAVLSVVIIAIGLFSVFGRGDGILDIDFTGGTSVTQVLADGVDMDVTEVRGRIAGIKIKEDEATTLGDKNLTVTERGVDGKRFTVRTSIDDVEAVKKMLADAFGDELLKNSVEIGKVESYTEGDFDGSQVELTFNEGEAYTADDGFSHASLVERVKAILEQMGAKIDPVLENPDHVEDSNLRYKTWTLKLQGQDAEQTLAVAEQLQSDLADQPIFPLANKIGGKVAGGMQRKAIQAIVVSLLGIIAYIWFRFQNIAFGLAAVVALVHDVLVTLGAVAVSAYVVEMVPGLASALQIDSFQVSLTLVAAFLTIIGYSLNDTIVIFDRIREVRGKSPNLTVDMVNASINQTLSRTLLTSVTTLIVVILLYAFGGPGIHSFAFALVVGVIVGTYSTIFVACPALLAMVGVSPDPAAKGKKSSSADAA</sequence>
<keyword evidence="5" id="KW-0653">Protein transport</keyword>
<dbReference type="GO" id="GO:0005886">
    <property type="term" value="C:plasma membrane"/>
    <property type="evidence" value="ECO:0007669"/>
    <property type="project" value="UniProtKB-SubCell"/>
</dbReference>
<feature type="compositionally biased region" description="Acidic residues" evidence="9">
    <location>
        <begin position="116"/>
        <end position="127"/>
    </location>
</feature>
<evidence type="ECO:0000313" key="14">
    <source>
        <dbReference type="EMBL" id="CAD7694813.1"/>
    </source>
</evidence>
<dbReference type="Gene3D" id="3.30.1360.200">
    <property type="match status" value="1"/>
</dbReference>
<dbReference type="Pfam" id="PF02699">
    <property type="entry name" value="YajC"/>
    <property type="match status" value="1"/>
</dbReference>
<evidence type="ECO:0000256" key="2">
    <source>
        <dbReference type="ARBA" id="ARBA00022448"/>
    </source>
</evidence>
<dbReference type="PRINTS" id="PR01755">
    <property type="entry name" value="SECFTRNLCASE"/>
</dbReference>
<dbReference type="InterPro" id="IPR055344">
    <property type="entry name" value="SecD_SecF_C_bact"/>
</dbReference>
<feature type="domain" description="SecDF P1 head subdomain" evidence="13">
    <location>
        <begin position="408"/>
        <end position="516"/>
    </location>
</feature>
<evidence type="ECO:0000256" key="1">
    <source>
        <dbReference type="ARBA" id="ARBA00004651"/>
    </source>
</evidence>
<feature type="transmembrane region" description="Helical" evidence="10">
    <location>
        <begin position="718"/>
        <end position="736"/>
    </location>
</feature>
<dbReference type="Gene3D" id="1.20.1640.10">
    <property type="entry name" value="Multidrug efflux transporter AcrB transmembrane domain"/>
    <property type="match status" value="2"/>
</dbReference>
<feature type="transmembrane region" description="Helical" evidence="10">
    <location>
        <begin position="635"/>
        <end position="657"/>
    </location>
</feature>
<keyword evidence="7" id="KW-0811">Translocation</keyword>
<feature type="transmembrane region" description="Helical" evidence="10">
    <location>
        <begin position="663"/>
        <end position="687"/>
    </location>
</feature>
<dbReference type="PANTHER" id="PTHR30081">
    <property type="entry name" value="PROTEIN-EXPORT MEMBRANE PROTEIN SEC"/>
    <property type="match status" value="1"/>
</dbReference>
<keyword evidence="8 10" id="KW-0472">Membrane</keyword>
<keyword evidence="11" id="KW-0732">Signal</keyword>
<dbReference type="InterPro" id="IPR005665">
    <property type="entry name" value="SecF_bac"/>
</dbReference>
<dbReference type="NCBIfam" id="TIGR00739">
    <property type="entry name" value="yajC"/>
    <property type="match status" value="1"/>
</dbReference>
<dbReference type="InterPro" id="IPR022645">
    <property type="entry name" value="SecD/SecF_bac"/>
</dbReference>
<feature type="region of interest" description="Disordered" evidence="9">
    <location>
        <begin position="82"/>
        <end position="178"/>
    </location>
</feature>
<feature type="transmembrane region" description="Helical" evidence="10">
    <location>
        <begin position="193"/>
        <end position="214"/>
    </location>
</feature>
<comment type="caution">
    <text evidence="14">The sequence shown here is derived from an EMBL/GenBank/DDBJ whole genome shotgun (WGS) entry which is preliminary data.</text>
</comment>
<feature type="transmembrane region" description="Helical" evidence="10">
    <location>
        <begin position="1020"/>
        <end position="1041"/>
    </location>
</feature>
<evidence type="ECO:0008006" key="16">
    <source>
        <dbReference type="Google" id="ProtNLM"/>
    </source>
</evidence>
<dbReference type="InterPro" id="IPR054384">
    <property type="entry name" value="SecDF_P1_head"/>
</dbReference>
<reference evidence="14" key="1">
    <citation type="submission" date="2020-12" db="EMBL/GenBank/DDBJ databases">
        <authorList>
            <person name="Iha C."/>
        </authorList>
    </citation>
    <scope>NUCLEOTIDE SEQUENCE</scope>
</reference>
<feature type="transmembrane region" description="Helical" evidence="10">
    <location>
        <begin position="226"/>
        <end position="245"/>
    </location>
</feature>
<dbReference type="FunFam" id="1.20.1640.10:FF:000004">
    <property type="entry name" value="Protein translocase subunit SecD"/>
    <property type="match status" value="1"/>
</dbReference>
<feature type="domain" description="Protein export membrane protein SecD/SecF C-terminal" evidence="12">
    <location>
        <begin position="936"/>
        <end position="1121"/>
    </location>
</feature>
<dbReference type="Pfam" id="PF02355">
    <property type="entry name" value="SecD_SecF_C"/>
    <property type="match status" value="2"/>
</dbReference>
<evidence type="ECO:0000256" key="11">
    <source>
        <dbReference type="SAM" id="SignalP"/>
    </source>
</evidence>
<dbReference type="GO" id="GO:0006886">
    <property type="term" value="P:intracellular protein transport"/>
    <property type="evidence" value="ECO:0007669"/>
    <property type="project" value="InterPro"/>
</dbReference>
<keyword evidence="6 10" id="KW-1133">Transmembrane helix</keyword>
<proteinExistence type="inferred from homology"/>
<dbReference type="InterPro" id="IPR022813">
    <property type="entry name" value="SecD/SecF_arch_bac"/>
</dbReference>
<dbReference type="InterPro" id="IPR003849">
    <property type="entry name" value="Preprotein_translocase_YajC"/>
</dbReference>
<accession>A0A8S1IN45</accession>
<keyword evidence="15" id="KW-1185">Reference proteome</keyword>
<feature type="domain" description="Protein export membrane protein SecD/SecF C-terminal" evidence="12">
    <location>
        <begin position="520"/>
        <end position="684"/>
    </location>
</feature>
<feature type="signal peptide" evidence="11">
    <location>
        <begin position="1"/>
        <end position="18"/>
    </location>
</feature>
<dbReference type="GO" id="GO:0015450">
    <property type="term" value="F:protein-transporting ATPase activity"/>
    <property type="evidence" value="ECO:0007669"/>
    <property type="project" value="InterPro"/>
</dbReference>
<evidence type="ECO:0000256" key="5">
    <source>
        <dbReference type="ARBA" id="ARBA00022927"/>
    </source>
</evidence>
<dbReference type="InterPro" id="IPR005791">
    <property type="entry name" value="SecD"/>
</dbReference>
<evidence type="ECO:0000256" key="7">
    <source>
        <dbReference type="ARBA" id="ARBA00023010"/>
    </source>
</evidence>
<dbReference type="Pfam" id="PF22599">
    <property type="entry name" value="SecDF_P1_head"/>
    <property type="match status" value="1"/>
</dbReference>
<dbReference type="InterPro" id="IPR048634">
    <property type="entry name" value="SecD_SecF_C"/>
</dbReference>
<feature type="transmembrane region" description="Helical" evidence="10">
    <location>
        <begin position="975"/>
        <end position="1000"/>
    </location>
</feature>
<dbReference type="PANTHER" id="PTHR30081:SF1">
    <property type="entry name" value="PROTEIN TRANSLOCASE SUBUNIT SECD"/>
    <property type="match status" value="1"/>
</dbReference>
<dbReference type="HAMAP" id="MF_01463_B">
    <property type="entry name" value="SecD_B"/>
    <property type="match status" value="1"/>
</dbReference>
<dbReference type="SMART" id="SM01323">
    <property type="entry name" value="YajC"/>
    <property type="match status" value="1"/>
</dbReference>
<gene>
    <name evidence="14" type="ORF">OSTQU699_LOCUS176</name>
</gene>
<evidence type="ECO:0000256" key="8">
    <source>
        <dbReference type="ARBA" id="ARBA00023136"/>
    </source>
</evidence>
<protein>
    <recommendedName>
        <fullName evidence="16">Protein translocase subunit SecD</fullName>
    </recommendedName>
</protein>
<feature type="transmembrane region" description="Helical" evidence="10">
    <location>
        <begin position="951"/>
        <end position="968"/>
    </location>
</feature>
<dbReference type="HAMAP" id="MF_01464_B">
    <property type="entry name" value="SecF_B"/>
    <property type="match status" value="1"/>
</dbReference>
<evidence type="ECO:0000256" key="6">
    <source>
        <dbReference type="ARBA" id="ARBA00022989"/>
    </source>
</evidence>
<feature type="transmembrane region" description="Helical" evidence="10">
    <location>
        <begin position="1094"/>
        <end position="1124"/>
    </location>
</feature>
<evidence type="ECO:0000259" key="12">
    <source>
        <dbReference type="Pfam" id="PF02355"/>
    </source>
</evidence>
<evidence type="ECO:0000256" key="4">
    <source>
        <dbReference type="ARBA" id="ARBA00022692"/>
    </source>
</evidence>
<evidence type="ECO:0000256" key="9">
    <source>
        <dbReference type="SAM" id="MobiDB-lite"/>
    </source>
</evidence>
<evidence type="ECO:0000256" key="3">
    <source>
        <dbReference type="ARBA" id="ARBA00022475"/>
    </source>
</evidence>
<feature type="transmembrane region" description="Helical" evidence="10">
    <location>
        <begin position="1070"/>
        <end position="1088"/>
    </location>
</feature>
<dbReference type="Gene3D" id="3.30.70.3220">
    <property type="match status" value="1"/>
</dbReference>
<comment type="subcellular location">
    <subcellularLocation>
        <location evidence="1">Cell membrane</location>
        <topology evidence="1">Multi-pass membrane protein</topology>
    </subcellularLocation>
</comment>
<dbReference type="NCBIfam" id="TIGR00966">
    <property type="entry name" value="transloc_SecF"/>
    <property type="match status" value="1"/>
</dbReference>
<keyword evidence="4 10" id="KW-0812">Transmembrane</keyword>
<feature type="transmembrane region" description="Helical" evidence="10">
    <location>
        <begin position="540"/>
        <end position="559"/>
    </location>
</feature>
<feature type="chain" id="PRO_5035842792" description="Protein translocase subunit SecD" evidence="11">
    <location>
        <begin position="19"/>
        <end position="1141"/>
    </location>
</feature>
<evidence type="ECO:0000313" key="15">
    <source>
        <dbReference type="Proteomes" id="UP000708148"/>
    </source>
</evidence>
<dbReference type="OrthoDB" id="6415805at2759"/>
<dbReference type="EMBL" id="CAJHUC010000279">
    <property type="protein sequence ID" value="CAD7694813.1"/>
    <property type="molecule type" value="Genomic_DNA"/>
</dbReference>
<dbReference type="NCBIfam" id="TIGR01129">
    <property type="entry name" value="secD"/>
    <property type="match status" value="1"/>
</dbReference>
<dbReference type="NCBIfam" id="TIGR00916">
    <property type="entry name" value="2A0604s01"/>
    <property type="match status" value="1"/>
</dbReference>
<organism evidence="14 15">
    <name type="scientific">Ostreobium quekettii</name>
    <dbReference type="NCBI Taxonomy" id="121088"/>
    <lineage>
        <taxon>Eukaryota</taxon>
        <taxon>Viridiplantae</taxon>
        <taxon>Chlorophyta</taxon>
        <taxon>core chlorophytes</taxon>
        <taxon>Ulvophyceae</taxon>
        <taxon>TCBD clade</taxon>
        <taxon>Bryopsidales</taxon>
        <taxon>Ostreobineae</taxon>
        <taxon>Ostreobiaceae</taxon>
        <taxon>Ostreobium</taxon>
    </lineage>
</organism>
<name>A0A8S1IN45_9CHLO</name>
<evidence type="ECO:0000256" key="10">
    <source>
        <dbReference type="SAM" id="Phobius"/>
    </source>
</evidence>
<keyword evidence="2" id="KW-0813">Transport</keyword>
<dbReference type="SUPFAM" id="SSF82866">
    <property type="entry name" value="Multidrug efflux transporter AcrB transmembrane domain"/>
    <property type="match status" value="2"/>
</dbReference>
<feature type="transmembrane region" description="Helical" evidence="10">
    <location>
        <begin position="593"/>
        <end position="614"/>
    </location>
</feature>